<feature type="domain" description="RCC1-like" evidence="4">
    <location>
        <begin position="4"/>
        <end position="362"/>
    </location>
</feature>
<dbReference type="AlphaFoldDB" id="A0A336M063"/>
<evidence type="ECO:0000256" key="2">
    <source>
        <dbReference type="ARBA" id="ARBA00022737"/>
    </source>
</evidence>
<dbReference type="Gene3D" id="2.130.10.30">
    <property type="entry name" value="Regulator of chromosome condensation 1/beta-lactamase-inhibitor protein II"/>
    <property type="match status" value="2"/>
</dbReference>
<dbReference type="PRINTS" id="PR00633">
    <property type="entry name" value="RCCNDNSATION"/>
</dbReference>
<dbReference type="PANTHER" id="PTHR45982">
    <property type="entry name" value="REGULATOR OF CHROMOSOME CONDENSATION"/>
    <property type="match status" value="1"/>
</dbReference>
<dbReference type="InterPro" id="IPR009091">
    <property type="entry name" value="RCC1/BLIP-II"/>
</dbReference>
<dbReference type="OMA" id="GWGNCRK"/>
<evidence type="ECO:0000259" key="4">
    <source>
        <dbReference type="Pfam" id="PF25390"/>
    </source>
</evidence>
<dbReference type="InterPro" id="IPR058923">
    <property type="entry name" value="RCC1-like_dom"/>
</dbReference>
<feature type="repeat" description="RCC1" evidence="3">
    <location>
        <begin position="3"/>
        <end position="55"/>
    </location>
</feature>
<name>A0A336M063_CULSO</name>
<proteinExistence type="predicted"/>
<reference evidence="5" key="1">
    <citation type="submission" date="2018-07" db="EMBL/GenBank/DDBJ databases">
        <authorList>
            <person name="Quirk P.G."/>
            <person name="Krulwich T.A."/>
        </authorList>
    </citation>
    <scope>NUCLEOTIDE SEQUENCE</scope>
</reference>
<feature type="repeat" description="RCC1" evidence="3">
    <location>
        <begin position="56"/>
        <end position="107"/>
    </location>
</feature>
<keyword evidence="2" id="KW-0677">Repeat</keyword>
<feature type="repeat" description="RCC1" evidence="3">
    <location>
        <begin position="108"/>
        <end position="162"/>
    </location>
</feature>
<dbReference type="PROSITE" id="PS00626">
    <property type="entry name" value="RCC1_2"/>
    <property type="match status" value="1"/>
</dbReference>
<gene>
    <name evidence="5" type="primary">CSON013515</name>
</gene>
<evidence type="ECO:0000256" key="3">
    <source>
        <dbReference type="PROSITE-ProRule" id="PRU00235"/>
    </source>
</evidence>
<organism evidence="5">
    <name type="scientific">Culicoides sonorensis</name>
    <name type="common">Biting midge</name>
    <dbReference type="NCBI Taxonomy" id="179676"/>
    <lineage>
        <taxon>Eukaryota</taxon>
        <taxon>Metazoa</taxon>
        <taxon>Ecdysozoa</taxon>
        <taxon>Arthropoda</taxon>
        <taxon>Hexapoda</taxon>
        <taxon>Insecta</taxon>
        <taxon>Pterygota</taxon>
        <taxon>Neoptera</taxon>
        <taxon>Endopterygota</taxon>
        <taxon>Diptera</taxon>
        <taxon>Nematocera</taxon>
        <taxon>Chironomoidea</taxon>
        <taxon>Ceratopogonidae</taxon>
        <taxon>Ceratopogoninae</taxon>
        <taxon>Culicoides</taxon>
        <taxon>Monoculicoides</taxon>
    </lineage>
</organism>
<dbReference type="Pfam" id="PF25390">
    <property type="entry name" value="WD40_RLD"/>
    <property type="match status" value="1"/>
</dbReference>
<dbReference type="InterPro" id="IPR051553">
    <property type="entry name" value="Ran_GTPase-activating"/>
</dbReference>
<evidence type="ECO:0000313" key="5">
    <source>
        <dbReference type="EMBL" id="SSX19348.1"/>
    </source>
</evidence>
<evidence type="ECO:0000256" key="1">
    <source>
        <dbReference type="ARBA" id="ARBA00022658"/>
    </source>
</evidence>
<dbReference type="VEuPathDB" id="VectorBase:CSON013515"/>
<dbReference type="SUPFAM" id="SSF50985">
    <property type="entry name" value="RCC1/BLIP-II"/>
    <property type="match status" value="1"/>
</dbReference>
<accession>A0A336M063</accession>
<dbReference type="InterPro" id="IPR000408">
    <property type="entry name" value="Reg_chr_condens"/>
</dbReference>
<dbReference type="PROSITE" id="PS50012">
    <property type="entry name" value="RCC1_3"/>
    <property type="match status" value="5"/>
</dbReference>
<feature type="repeat" description="RCC1" evidence="3">
    <location>
        <begin position="267"/>
        <end position="316"/>
    </location>
</feature>
<feature type="repeat" description="RCC1" evidence="3">
    <location>
        <begin position="317"/>
        <end position="366"/>
    </location>
</feature>
<keyword evidence="1" id="KW-0344">Guanine-nucleotide releasing factor</keyword>
<dbReference type="PANTHER" id="PTHR45982:SF8">
    <property type="entry name" value="E3 UBIQUITIN-PROTEIN LIGASE HERC2-LIKE PROTEIN-RELATED"/>
    <property type="match status" value="1"/>
</dbReference>
<sequence length="366" mass="41082">MMAQLYFWGANSHQQSGSGKSDEQFNTPIPIEFNFSENIVQISGGGGHTLTLSKDGKVYSAGWNTKGQLGINSINETSEFNQVNTEEPHRFRKVVCGWDISALISKENDIFMFGNNQYEQFGLKLPTNSDIPVKINLSEVFDNEKVLDISFGLRHTSVLLASGKLLLFGQSRCTRIAQLFESNFCKTHQFQYQAVEFLSFEFCTPVSMITSGQHFTLAYILQGHRMFLLGENKHVNLCNQEIDISHISPLKEVCSGWTHFVLLDQVGNIFTFGRNNYNQLGRKSDNNENKPVALVINEKISDIKCGSEHTMLLTDDGKVLTWGWNEHGNCGVNGVENVEQPTNVQFPKPCLIIGTGYGFSFALIQR</sequence>
<protein>
    <submittedName>
        <fullName evidence="5">CSON013515 protein</fullName>
    </submittedName>
</protein>
<dbReference type="EMBL" id="UFQT01000067">
    <property type="protein sequence ID" value="SSX19348.1"/>
    <property type="molecule type" value="Genomic_DNA"/>
</dbReference>